<dbReference type="EMBL" id="CACRTF010000026">
    <property type="protein sequence ID" value="VYT57038.1"/>
    <property type="molecule type" value="Genomic_DNA"/>
</dbReference>
<sequence>MIELDAFKKLMEENDDRLPLLTLNEFFEGNTAEDSIAPNECGFGRPSIAEIWELMRNLEKRPDIAWIRIELHDDTEIAEYDGKEVLVLAGESPIICTSLPAMELERFARCEWLHSGGVEKWDISSMDSLFSCRPPVPEGFCCFAIVWD</sequence>
<evidence type="ECO:0000313" key="1">
    <source>
        <dbReference type="EMBL" id="VYT57038.1"/>
    </source>
</evidence>
<proteinExistence type="predicted"/>
<dbReference type="GeneID" id="23112543"/>
<gene>
    <name evidence="1" type="ORF">CBLFYP116_05870</name>
</gene>
<reference evidence="1" key="1">
    <citation type="submission" date="2019-11" db="EMBL/GenBank/DDBJ databases">
        <authorList>
            <person name="Feng L."/>
        </authorList>
    </citation>
    <scope>NUCLEOTIDE SEQUENCE</scope>
    <source>
        <strain evidence="1">CbolteaeLFYP116</strain>
    </source>
</reference>
<name>A0A6N2XV86_9FIRM</name>
<organism evidence="1">
    <name type="scientific">Enterocloster bolteae</name>
    <dbReference type="NCBI Taxonomy" id="208479"/>
    <lineage>
        <taxon>Bacteria</taxon>
        <taxon>Bacillati</taxon>
        <taxon>Bacillota</taxon>
        <taxon>Clostridia</taxon>
        <taxon>Lachnospirales</taxon>
        <taxon>Lachnospiraceae</taxon>
        <taxon>Enterocloster</taxon>
    </lineage>
</organism>
<dbReference type="RefSeq" id="WP_002574847.1">
    <property type="nucleotide sequence ID" value="NZ_BAABZS010000001.1"/>
</dbReference>
<protein>
    <submittedName>
        <fullName evidence="1">Uncharacterized protein</fullName>
    </submittedName>
</protein>
<accession>A0A6N2XV86</accession>
<dbReference type="AlphaFoldDB" id="A0A6N2XV86"/>